<evidence type="ECO:0000259" key="4">
    <source>
        <dbReference type="PROSITE" id="PS51898"/>
    </source>
</evidence>
<dbReference type="GO" id="GO:0015074">
    <property type="term" value="P:DNA integration"/>
    <property type="evidence" value="ECO:0007669"/>
    <property type="project" value="UniProtKB-KW"/>
</dbReference>
<dbReference type="InterPro" id="IPR025166">
    <property type="entry name" value="Integrase_DNA_bind_dom"/>
</dbReference>
<organism evidence="5 6">
    <name type="scientific">Caenispirillum bisanense</name>
    <dbReference type="NCBI Taxonomy" id="414052"/>
    <lineage>
        <taxon>Bacteria</taxon>
        <taxon>Pseudomonadati</taxon>
        <taxon>Pseudomonadota</taxon>
        <taxon>Alphaproteobacteria</taxon>
        <taxon>Rhodospirillales</taxon>
        <taxon>Novispirillaceae</taxon>
        <taxon>Caenispirillum</taxon>
    </lineage>
</organism>
<keyword evidence="6" id="KW-1185">Reference proteome</keyword>
<dbReference type="GO" id="GO:0003677">
    <property type="term" value="F:DNA binding"/>
    <property type="evidence" value="ECO:0007669"/>
    <property type="project" value="InterPro"/>
</dbReference>
<dbReference type="Gene3D" id="1.10.443.10">
    <property type="entry name" value="Intergrase catalytic core"/>
    <property type="match status" value="1"/>
</dbReference>
<keyword evidence="2" id="KW-0229">DNA integration</keyword>
<dbReference type="Gene3D" id="3.30.160.390">
    <property type="entry name" value="Integrase, DNA-binding domain"/>
    <property type="match status" value="1"/>
</dbReference>
<comment type="similarity">
    <text evidence="1">Belongs to the 'phage' integrase family.</text>
</comment>
<evidence type="ECO:0000256" key="1">
    <source>
        <dbReference type="ARBA" id="ARBA00008857"/>
    </source>
</evidence>
<dbReference type="InterPro" id="IPR038488">
    <property type="entry name" value="Integrase_DNA-bd_sf"/>
</dbReference>
<dbReference type="SUPFAM" id="SSF56349">
    <property type="entry name" value="DNA breaking-rejoining enzymes"/>
    <property type="match status" value="1"/>
</dbReference>
<dbReference type="OrthoDB" id="9795573at2"/>
<evidence type="ECO:0000256" key="3">
    <source>
        <dbReference type="ARBA" id="ARBA00023172"/>
    </source>
</evidence>
<name>A0A286GPU9_9PROT</name>
<dbReference type="InterPro" id="IPR002104">
    <property type="entry name" value="Integrase_catalytic"/>
</dbReference>
<dbReference type="EMBL" id="OCNJ01000006">
    <property type="protein sequence ID" value="SOD97004.1"/>
    <property type="molecule type" value="Genomic_DNA"/>
</dbReference>
<proteinExistence type="inferred from homology"/>
<evidence type="ECO:0000313" key="5">
    <source>
        <dbReference type="EMBL" id="SOD97004.1"/>
    </source>
</evidence>
<dbReference type="GO" id="GO:0006310">
    <property type="term" value="P:DNA recombination"/>
    <property type="evidence" value="ECO:0007669"/>
    <property type="project" value="UniProtKB-KW"/>
</dbReference>
<dbReference type="InterPro" id="IPR013762">
    <property type="entry name" value="Integrase-like_cat_sf"/>
</dbReference>
<dbReference type="InterPro" id="IPR011010">
    <property type="entry name" value="DNA_brk_join_enz"/>
</dbReference>
<dbReference type="PANTHER" id="PTHR30629">
    <property type="entry name" value="PROPHAGE INTEGRASE"/>
    <property type="match status" value="1"/>
</dbReference>
<gene>
    <name evidence="5" type="ORF">SAMN05421508_106203</name>
</gene>
<dbReference type="InterPro" id="IPR050808">
    <property type="entry name" value="Phage_Integrase"/>
</dbReference>
<dbReference type="Proteomes" id="UP000219621">
    <property type="component" value="Unassembled WGS sequence"/>
</dbReference>
<dbReference type="PANTHER" id="PTHR30629:SF2">
    <property type="entry name" value="PROPHAGE INTEGRASE INTS-RELATED"/>
    <property type="match status" value="1"/>
</dbReference>
<evidence type="ECO:0000256" key="2">
    <source>
        <dbReference type="ARBA" id="ARBA00022908"/>
    </source>
</evidence>
<keyword evidence="3" id="KW-0233">DNA recombination</keyword>
<dbReference type="Pfam" id="PF13356">
    <property type="entry name" value="Arm-DNA-bind_3"/>
    <property type="match status" value="1"/>
</dbReference>
<accession>A0A286GPU9</accession>
<dbReference type="PROSITE" id="PS51898">
    <property type="entry name" value="TYR_RECOMBINASE"/>
    <property type="match status" value="1"/>
</dbReference>
<feature type="domain" description="Tyr recombinase" evidence="4">
    <location>
        <begin position="203"/>
        <end position="394"/>
    </location>
</feature>
<dbReference type="AlphaFoldDB" id="A0A286GPU9"/>
<dbReference type="Pfam" id="PF00589">
    <property type="entry name" value="Phage_integrase"/>
    <property type="match status" value="1"/>
</dbReference>
<protein>
    <recommendedName>
        <fullName evidence="4">Tyr recombinase domain-containing protein</fullName>
    </recommendedName>
</protein>
<evidence type="ECO:0000313" key="6">
    <source>
        <dbReference type="Proteomes" id="UP000219621"/>
    </source>
</evidence>
<reference evidence="5 6" key="1">
    <citation type="submission" date="2017-09" db="EMBL/GenBank/DDBJ databases">
        <authorList>
            <person name="Ehlers B."/>
            <person name="Leendertz F.H."/>
        </authorList>
    </citation>
    <scope>NUCLEOTIDE SEQUENCE [LARGE SCALE GENOMIC DNA]</scope>
    <source>
        <strain evidence="5 6">USBA 140</strain>
    </source>
</reference>
<sequence length="415" mass="46044">MKLTDAAIRKLTAKPGQRATEYPDDSGCGLCLKVTDAGGKYWVYRYRYNRSVPKRINLGQYPLVSRAEALKTAQHLDYARKVENRDPASVVADPRKAGTVGDVLEFYMGTVKNPQTHHNFTKLLREFRAKYDSMTVANLTPHVIKNFIEDNYKHRPGSARMLVSILSAAFRKAADPVSGMELPAGYFNPTTSVTANVDFLRDHHPDGYAVSWEEHEWAAIMEGFAKELASGAADPIGLLCLQLVYMTGARPKEIQTLRWSEIQGDKIVKMQHKTVKKTGKPRHIFLSAAAKAIIDRVREEAASRGIASEWVFPSTHNRNKAGYITALFYFAKRISKHTGFDLKPYNGRSAYINVALDSGVPLHVVAGNVGHSTTRTTEKYYQRNSERMMRAGADTVGARFAELMGGGGGKTSPAT</sequence>
<dbReference type="RefSeq" id="WP_097279967.1">
    <property type="nucleotide sequence ID" value="NZ_OCNJ01000006.1"/>
</dbReference>